<reference evidence="2" key="1">
    <citation type="submission" date="2024-02" db="EMBL/GenBank/DDBJ databases">
        <title>Bacterial skin colonization with Propionibacterium avidum as a risk factor for Periprosthetic Joint Infections - a single-center prospective study.</title>
        <authorList>
            <person name="Achermann Y."/>
        </authorList>
    </citation>
    <scope>NUCLEOTIDE SEQUENCE</scope>
    <source>
        <strain evidence="2">PAVI-2017310195</strain>
    </source>
</reference>
<evidence type="ECO:0000313" key="2">
    <source>
        <dbReference type="EMBL" id="MEH1546756.1"/>
    </source>
</evidence>
<proteinExistence type="predicted"/>
<dbReference type="AlphaFoldDB" id="A0AB35XHZ0"/>
<evidence type="ECO:0000259" key="1">
    <source>
        <dbReference type="Pfam" id="PF04480"/>
    </source>
</evidence>
<gene>
    <name evidence="2" type="ORF">V7F78_06995</name>
</gene>
<organism evidence="2 3">
    <name type="scientific">Cutibacterium avidum</name>
    <dbReference type="NCBI Taxonomy" id="33010"/>
    <lineage>
        <taxon>Bacteria</taxon>
        <taxon>Bacillati</taxon>
        <taxon>Actinomycetota</taxon>
        <taxon>Actinomycetes</taxon>
        <taxon>Propionibacteriales</taxon>
        <taxon>Propionibacteriaceae</taxon>
        <taxon>Cutibacterium</taxon>
    </lineage>
</organism>
<sequence length="293" mass="33893">MELVDILEASGGVAKISSVGRVARQARKAAREGWVIRPLPRIVMTTEAVRRPDAWMRAVMLWRPNAIFTGRAALYLAGMRDVDVTEIDVIIPHAMPRLPRRSWLRFHRAGRESIIDDRNGFRTTHAYTCFWLALRGDWEAATASLRAGWVSPEELRDARRRLARKVSPGTTKEVLRQLLDRPWSVAERELHALLHEYRVNGWRANERLWINGRVLFPDLWFKHEKVIVEVDGYTFHGKPRDYEMTARRHALLAGAGWRVIRVTPTMIREAPELVLDTIRSALWRRHQGVLVPV</sequence>
<protein>
    <submittedName>
        <fullName evidence="2">DUF559 domain-containing protein</fullName>
    </submittedName>
</protein>
<dbReference type="SUPFAM" id="SSF52980">
    <property type="entry name" value="Restriction endonuclease-like"/>
    <property type="match status" value="1"/>
</dbReference>
<dbReference type="Pfam" id="PF04480">
    <property type="entry name" value="DUF559"/>
    <property type="match status" value="1"/>
</dbReference>
<dbReference type="RefSeq" id="WP_016666516.1">
    <property type="nucleotide sequence ID" value="NZ_CABKSM010000001.1"/>
</dbReference>
<dbReference type="InterPro" id="IPR007569">
    <property type="entry name" value="DUF559"/>
</dbReference>
<accession>A0AB35XHZ0</accession>
<feature type="domain" description="DUF559" evidence="1">
    <location>
        <begin position="179"/>
        <end position="282"/>
    </location>
</feature>
<dbReference type="Proteomes" id="UP001309299">
    <property type="component" value="Unassembled WGS sequence"/>
</dbReference>
<name>A0AB35XHZ0_9ACTN</name>
<evidence type="ECO:0000313" key="3">
    <source>
        <dbReference type="Proteomes" id="UP001309299"/>
    </source>
</evidence>
<dbReference type="Gene3D" id="3.40.960.10">
    <property type="entry name" value="VSR Endonuclease"/>
    <property type="match status" value="1"/>
</dbReference>
<dbReference type="InterPro" id="IPR011335">
    <property type="entry name" value="Restrct_endonuc-II-like"/>
</dbReference>
<dbReference type="EMBL" id="JBAKUA010000008">
    <property type="protein sequence ID" value="MEH1546756.1"/>
    <property type="molecule type" value="Genomic_DNA"/>
</dbReference>
<comment type="caution">
    <text evidence="2">The sequence shown here is derived from an EMBL/GenBank/DDBJ whole genome shotgun (WGS) entry which is preliminary data.</text>
</comment>